<evidence type="ECO:0000256" key="11">
    <source>
        <dbReference type="ARBA" id="ARBA00023098"/>
    </source>
</evidence>
<feature type="transmembrane region" description="Helical" evidence="17">
    <location>
        <begin position="75"/>
        <end position="97"/>
    </location>
</feature>
<keyword evidence="7" id="KW-0444">Lipid biosynthesis</keyword>
<evidence type="ECO:0000256" key="6">
    <source>
        <dbReference type="ARBA" id="ARBA00014944"/>
    </source>
</evidence>
<dbReference type="Proteomes" id="UP000076400">
    <property type="component" value="Unassembled WGS sequence"/>
</dbReference>
<keyword evidence="9 17" id="KW-0812">Transmembrane</keyword>
<feature type="transmembrane region" description="Helical" evidence="17">
    <location>
        <begin position="159"/>
        <end position="183"/>
    </location>
</feature>
<dbReference type="InterPro" id="IPR050324">
    <property type="entry name" value="CDP-alcohol_PTase-I"/>
</dbReference>
<evidence type="ECO:0000256" key="3">
    <source>
        <dbReference type="ARBA" id="ARBA00005189"/>
    </source>
</evidence>
<evidence type="ECO:0000313" key="19">
    <source>
        <dbReference type="Proteomes" id="UP000076400"/>
    </source>
</evidence>
<comment type="pathway">
    <text evidence="3">Lipid metabolism.</text>
</comment>
<keyword evidence="19" id="KW-1185">Reference proteome</keyword>
<keyword evidence="13" id="KW-0594">Phospholipid biosynthesis</keyword>
<evidence type="ECO:0000256" key="5">
    <source>
        <dbReference type="ARBA" id="ARBA00013170"/>
    </source>
</evidence>
<evidence type="ECO:0000256" key="14">
    <source>
        <dbReference type="ARBA" id="ARBA00023264"/>
    </source>
</evidence>
<sequence>MRLHSLMKPVPNILTVWRMAAVPVVIWALIVGEMDLAFWLFLAAGISDAVDGYVARRFQARTALGSYLDPIADKALLVSAYLVLGYLGLLPVWLVILVVFRDLVIMGGVILLHTLAHKVTMAPLAISRSNTVAQVGLVGLVLLGQILSEDSLLAADRLLIQLLVYIVGLTTLVSGIAYVWIWGSRAMQAEQKS</sequence>
<accession>A0A154W9T7</accession>
<evidence type="ECO:0000256" key="1">
    <source>
        <dbReference type="ARBA" id="ARBA00004141"/>
    </source>
</evidence>
<reference evidence="18 19" key="1">
    <citation type="submission" date="2015-12" db="EMBL/GenBank/DDBJ databases">
        <title>Genome sequence of Oceanibaculum pacificum MCCC 1A02656.</title>
        <authorList>
            <person name="Lu L."/>
            <person name="Lai Q."/>
            <person name="Shao Z."/>
            <person name="Qian P."/>
        </authorList>
    </citation>
    <scope>NUCLEOTIDE SEQUENCE [LARGE SCALE GENOMIC DNA]</scope>
    <source>
        <strain evidence="18 19">MCCC 1A02656</strain>
    </source>
</reference>
<dbReference type="RefSeq" id="WP_067553854.1">
    <property type="nucleotide sequence ID" value="NZ_LPXN01000090.1"/>
</dbReference>
<dbReference type="EC" id="2.7.8.5" evidence="5"/>
<dbReference type="PANTHER" id="PTHR14269:SF62">
    <property type="entry name" value="CDP-DIACYLGLYCEROL--GLYCEROL-3-PHOSPHATE 3-PHOSPHATIDYLTRANSFERASE 1, CHLOROPLASTIC"/>
    <property type="match status" value="1"/>
</dbReference>
<evidence type="ECO:0000256" key="13">
    <source>
        <dbReference type="ARBA" id="ARBA00023209"/>
    </source>
</evidence>
<evidence type="ECO:0000256" key="2">
    <source>
        <dbReference type="ARBA" id="ARBA00005042"/>
    </source>
</evidence>
<dbReference type="InterPro" id="IPR048254">
    <property type="entry name" value="CDP_ALCOHOL_P_TRANSF_CS"/>
</dbReference>
<evidence type="ECO:0000256" key="12">
    <source>
        <dbReference type="ARBA" id="ARBA00023136"/>
    </source>
</evidence>
<comment type="subcellular location">
    <subcellularLocation>
        <location evidence="1">Membrane</location>
        <topology evidence="1">Multi-pass membrane protein</topology>
    </subcellularLocation>
</comment>
<dbReference type="STRING" id="580166.AUP43_06160"/>
<keyword evidence="10 17" id="KW-1133">Transmembrane helix</keyword>
<evidence type="ECO:0000256" key="8">
    <source>
        <dbReference type="ARBA" id="ARBA00022679"/>
    </source>
</evidence>
<dbReference type="GO" id="GO:0046474">
    <property type="term" value="P:glycerophospholipid biosynthetic process"/>
    <property type="evidence" value="ECO:0007669"/>
    <property type="project" value="TreeGrafter"/>
</dbReference>
<name>A0A154W9T7_9PROT</name>
<evidence type="ECO:0000256" key="17">
    <source>
        <dbReference type="SAM" id="Phobius"/>
    </source>
</evidence>
<dbReference type="AlphaFoldDB" id="A0A154W9T7"/>
<evidence type="ECO:0000256" key="9">
    <source>
        <dbReference type="ARBA" id="ARBA00022692"/>
    </source>
</evidence>
<dbReference type="InterPro" id="IPR043130">
    <property type="entry name" value="CDP-OH_PTrfase_TM_dom"/>
</dbReference>
<organism evidence="18 19">
    <name type="scientific">Oceanibaculum pacificum</name>
    <dbReference type="NCBI Taxonomy" id="580166"/>
    <lineage>
        <taxon>Bacteria</taxon>
        <taxon>Pseudomonadati</taxon>
        <taxon>Pseudomonadota</taxon>
        <taxon>Alphaproteobacteria</taxon>
        <taxon>Rhodospirillales</taxon>
        <taxon>Oceanibaculaceae</taxon>
        <taxon>Oceanibaculum</taxon>
    </lineage>
</organism>
<dbReference type="GO" id="GO:0016020">
    <property type="term" value="C:membrane"/>
    <property type="evidence" value="ECO:0007669"/>
    <property type="project" value="UniProtKB-SubCell"/>
</dbReference>
<dbReference type="GO" id="GO:0008444">
    <property type="term" value="F:CDP-diacylglycerol-glycerol-3-phosphate 3-phosphatidyltransferase activity"/>
    <property type="evidence" value="ECO:0007669"/>
    <property type="project" value="UniProtKB-EC"/>
</dbReference>
<comment type="similarity">
    <text evidence="4 16">Belongs to the CDP-alcohol phosphatidyltransferase class-I family.</text>
</comment>
<comment type="pathway">
    <text evidence="2">Phospholipid metabolism; phosphatidylglycerol biosynthesis; phosphatidylglycerol from CDP-diacylglycerol: step 1/2.</text>
</comment>
<feature type="transmembrane region" description="Helical" evidence="17">
    <location>
        <begin position="103"/>
        <end position="119"/>
    </location>
</feature>
<comment type="catalytic activity">
    <reaction evidence="15">
        <text>a CDP-1,2-diacyl-sn-glycerol + sn-glycerol 3-phosphate = a 1,2-diacyl-sn-glycero-3-phospho-(1'-sn-glycero-3'-phosphate) + CMP + H(+)</text>
        <dbReference type="Rhea" id="RHEA:12593"/>
        <dbReference type="ChEBI" id="CHEBI:15378"/>
        <dbReference type="ChEBI" id="CHEBI:57597"/>
        <dbReference type="ChEBI" id="CHEBI:58332"/>
        <dbReference type="ChEBI" id="CHEBI:60110"/>
        <dbReference type="ChEBI" id="CHEBI:60377"/>
        <dbReference type="EC" id="2.7.8.5"/>
    </reaction>
</comment>
<comment type="caution">
    <text evidence="18">The sequence shown here is derived from an EMBL/GenBank/DDBJ whole genome shotgun (WGS) entry which is preliminary data.</text>
</comment>
<dbReference type="EMBL" id="LPXN01000090">
    <property type="protein sequence ID" value="KZD10304.1"/>
    <property type="molecule type" value="Genomic_DNA"/>
</dbReference>
<protein>
    <recommendedName>
        <fullName evidence="6">CDP-diacylglycerol--glycerol-3-phosphate 3-phosphatidyltransferase</fullName>
        <ecNumber evidence="5">2.7.8.5</ecNumber>
    </recommendedName>
</protein>
<dbReference type="InterPro" id="IPR000462">
    <property type="entry name" value="CDP-OH_P_trans"/>
</dbReference>
<dbReference type="PIRSF" id="PIRSF000847">
    <property type="entry name" value="Phos_ph_gly_syn"/>
    <property type="match status" value="1"/>
</dbReference>
<dbReference type="Gene3D" id="1.20.120.1760">
    <property type="match status" value="1"/>
</dbReference>
<keyword evidence="14" id="KW-1208">Phospholipid metabolism</keyword>
<evidence type="ECO:0000256" key="7">
    <source>
        <dbReference type="ARBA" id="ARBA00022516"/>
    </source>
</evidence>
<evidence type="ECO:0000256" key="15">
    <source>
        <dbReference type="ARBA" id="ARBA00048586"/>
    </source>
</evidence>
<proteinExistence type="inferred from homology"/>
<dbReference type="Pfam" id="PF01066">
    <property type="entry name" value="CDP-OH_P_transf"/>
    <property type="match status" value="1"/>
</dbReference>
<keyword evidence="11" id="KW-0443">Lipid metabolism</keyword>
<dbReference type="PANTHER" id="PTHR14269">
    <property type="entry name" value="CDP-DIACYLGLYCEROL--GLYCEROL-3-PHOSPHATE 3-PHOSPHATIDYLTRANSFERASE-RELATED"/>
    <property type="match status" value="1"/>
</dbReference>
<keyword evidence="8 16" id="KW-0808">Transferase</keyword>
<dbReference type="InterPro" id="IPR004570">
    <property type="entry name" value="Phosphatidylglycerol_P_synth"/>
</dbReference>
<keyword evidence="12 17" id="KW-0472">Membrane</keyword>
<gene>
    <name evidence="18" type="ORF">AUP43_06160</name>
</gene>
<dbReference type="PROSITE" id="PS00379">
    <property type="entry name" value="CDP_ALCOHOL_P_TRANSF"/>
    <property type="match status" value="1"/>
</dbReference>
<evidence type="ECO:0000313" key="18">
    <source>
        <dbReference type="EMBL" id="KZD10304.1"/>
    </source>
</evidence>
<evidence type="ECO:0000256" key="16">
    <source>
        <dbReference type="RuleBase" id="RU003750"/>
    </source>
</evidence>
<evidence type="ECO:0000256" key="10">
    <source>
        <dbReference type="ARBA" id="ARBA00022989"/>
    </source>
</evidence>
<evidence type="ECO:0000256" key="4">
    <source>
        <dbReference type="ARBA" id="ARBA00010441"/>
    </source>
</evidence>